<dbReference type="Gene3D" id="1.25.40.10">
    <property type="entry name" value="Tetratricopeptide repeat domain"/>
    <property type="match status" value="3"/>
</dbReference>
<dbReference type="EMBL" id="JBEYBF010000001">
    <property type="protein sequence ID" value="MEU1950352.1"/>
    <property type="molecule type" value="Genomic_DNA"/>
</dbReference>
<evidence type="ECO:0000313" key="2">
    <source>
        <dbReference type="EMBL" id="MEU1950352.1"/>
    </source>
</evidence>
<feature type="domain" description="Peptidase C14 caspase" evidence="1">
    <location>
        <begin position="9"/>
        <end position="202"/>
    </location>
</feature>
<accession>A0ABV2WHJ4</accession>
<dbReference type="PANTHER" id="PTHR11102:SF160">
    <property type="entry name" value="ERAD-ASSOCIATED E3 UBIQUITIN-PROTEIN LIGASE COMPONENT HRD3"/>
    <property type="match status" value="1"/>
</dbReference>
<gene>
    <name evidence="2" type="ORF">ABZ510_00705</name>
</gene>
<name>A0ABV2WHJ4_9NOCA</name>
<dbReference type="InterPro" id="IPR006597">
    <property type="entry name" value="Sel1-like"/>
</dbReference>
<dbReference type="SMART" id="SM00671">
    <property type="entry name" value="SEL1"/>
    <property type="match status" value="7"/>
</dbReference>
<sequence length="626" mass="67499">MVMPDPARSWACLIGVGTYPRDDGLDDLPAVPNNLDALHEILTDPLLAGLPDDHCVVIRDPVNAQELALRVEDVAGRATDMFLVYFAGHGLIDSYFDGRLYLATSHALEGKPHFTSLAYDDLRRAMLHSSARNKVVVLDCCFSGQAHGTMAGSAAQVAGQLDIRGTCVLTATKSNEMAKAPAGEVFTAYTGQLVDVLRCGVADGPELVDITTLHEQLLYRLRSAGLPEPRMSGSDTIGRLPLVRNASWRAAGAGNEPVDLADPAQVYGLGSRLEAEGHPEAAGQLYRRAISAGNTDVMLLLGAHHQERGNDTRAERWYREAAGTGLPNGMTLLGTFLHNRGAFDEAESWYRKAAEAGQPRAAELLGEVLERRGDTGAAERWYRAAVDAGRTRSMIRMGGLLERRGEPGQAVSWYRRAVDAGDAAGWTCLGMMAAEQGATIEADAWLRKAAAAGEPDAMTNLGIRHLARNERAAGIRWFGEAAAAGSTDGMVRLGNELMEAGDTAAAERWFRSAAREGNGLAMVEIGKIREAAGDLAEAEDRYRRGVRAGAHIGVIALVKLLILRDRWDEAERVCRASAEAGRAEGMSVLGMLLEQRGDPIEARYWQEAARAVLPDPNRRETRPPPA</sequence>
<dbReference type="InterPro" id="IPR011990">
    <property type="entry name" value="TPR-like_helical_dom_sf"/>
</dbReference>
<comment type="caution">
    <text evidence="2">The sequence shown here is derived from an EMBL/GenBank/DDBJ whole genome shotgun (WGS) entry which is preliminary data.</text>
</comment>
<dbReference type="Gene3D" id="3.40.50.1460">
    <property type="match status" value="1"/>
</dbReference>
<dbReference type="InterPro" id="IPR029030">
    <property type="entry name" value="Caspase-like_dom_sf"/>
</dbReference>
<dbReference type="InterPro" id="IPR050767">
    <property type="entry name" value="Sel1_AlgK"/>
</dbReference>
<dbReference type="NCBIfam" id="NF047832">
    <property type="entry name" value="caspase_w_EACC1"/>
    <property type="match status" value="1"/>
</dbReference>
<dbReference type="Pfam" id="PF00656">
    <property type="entry name" value="Peptidase_C14"/>
    <property type="match status" value="1"/>
</dbReference>
<dbReference type="RefSeq" id="WP_356954666.1">
    <property type="nucleotide sequence ID" value="NZ_JBEYBD010000002.1"/>
</dbReference>
<dbReference type="SUPFAM" id="SSF52129">
    <property type="entry name" value="Caspase-like"/>
    <property type="match status" value="1"/>
</dbReference>
<evidence type="ECO:0000313" key="3">
    <source>
        <dbReference type="Proteomes" id="UP001550628"/>
    </source>
</evidence>
<evidence type="ECO:0000259" key="1">
    <source>
        <dbReference type="Pfam" id="PF00656"/>
    </source>
</evidence>
<dbReference type="Pfam" id="PF08238">
    <property type="entry name" value="Sel1"/>
    <property type="match status" value="3"/>
</dbReference>
<reference evidence="2 3" key="1">
    <citation type="submission" date="2024-06" db="EMBL/GenBank/DDBJ databases">
        <title>The Natural Products Discovery Center: Release of the First 8490 Sequenced Strains for Exploring Actinobacteria Biosynthetic Diversity.</title>
        <authorList>
            <person name="Kalkreuter E."/>
            <person name="Kautsar S.A."/>
            <person name="Yang D."/>
            <person name="Bader C.D."/>
            <person name="Teijaro C.N."/>
            <person name="Fluegel L."/>
            <person name="Davis C.M."/>
            <person name="Simpson J.R."/>
            <person name="Lauterbach L."/>
            <person name="Steele A.D."/>
            <person name="Gui C."/>
            <person name="Meng S."/>
            <person name="Li G."/>
            <person name="Viehrig K."/>
            <person name="Ye F."/>
            <person name="Su P."/>
            <person name="Kiefer A.F."/>
            <person name="Nichols A."/>
            <person name="Cepeda A.J."/>
            <person name="Yan W."/>
            <person name="Fan B."/>
            <person name="Jiang Y."/>
            <person name="Adhikari A."/>
            <person name="Zheng C.-J."/>
            <person name="Schuster L."/>
            <person name="Cowan T.M."/>
            <person name="Smanski M.J."/>
            <person name="Chevrette M.G."/>
            <person name="De Carvalho L.P.S."/>
            <person name="Shen B."/>
        </authorList>
    </citation>
    <scope>NUCLEOTIDE SEQUENCE [LARGE SCALE GENOMIC DNA]</scope>
    <source>
        <strain evidence="2 3">NPDC019708</strain>
    </source>
</reference>
<dbReference type="PANTHER" id="PTHR11102">
    <property type="entry name" value="SEL-1-LIKE PROTEIN"/>
    <property type="match status" value="1"/>
</dbReference>
<dbReference type="SUPFAM" id="SSF81901">
    <property type="entry name" value="HCP-like"/>
    <property type="match status" value="2"/>
</dbReference>
<proteinExistence type="predicted"/>
<dbReference type="Pfam" id="PF13432">
    <property type="entry name" value="TPR_16"/>
    <property type="match status" value="2"/>
</dbReference>
<dbReference type="InterPro" id="IPR011600">
    <property type="entry name" value="Pept_C14_caspase"/>
</dbReference>
<dbReference type="Proteomes" id="UP001550628">
    <property type="component" value="Unassembled WGS sequence"/>
</dbReference>
<organism evidence="2 3">
    <name type="scientific">Nocardia rhamnosiphila</name>
    <dbReference type="NCBI Taxonomy" id="426716"/>
    <lineage>
        <taxon>Bacteria</taxon>
        <taxon>Bacillati</taxon>
        <taxon>Actinomycetota</taxon>
        <taxon>Actinomycetes</taxon>
        <taxon>Mycobacteriales</taxon>
        <taxon>Nocardiaceae</taxon>
        <taxon>Nocardia</taxon>
    </lineage>
</organism>
<protein>
    <submittedName>
        <fullName evidence="2">Tetratricopeptide repeat protein</fullName>
    </submittedName>
</protein>
<keyword evidence="3" id="KW-1185">Reference proteome</keyword>